<evidence type="ECO:0000313" key="2">
    <source>
        <dbReference type="Proteomes" id="UP000323166"/>
    </source>
</evidence>
<sequence length="89" mass="10118">MTSVILGKLSAKSCWGLVYLVKYFKEYNFYDPLLTEALINLQVAKNQFDNASTPDMVDIAIYELSAAELHLKAVLKKVRNDSVNKFDIE</sequence>
<name>A0A5S4ZU00_9FIRM</name>
<proteinExistence type="predicted"/>
<gene>
    <name evidence="1" type="ORF">LX24_01182</name>
</gene>
<protein>
    <submittedName>
        <fullName evidence="1">Uncharacterized protein</fullName>
    </submittedName>
</protein>
<dbReference type="AlphaFoldDB" id="A0A5S4ZU00"/>
<accession>A0A5S4ZU00</accession>
<reference evidence="1 2" key="1">
    <citation type="submission" date="2019-07" db="EMBL/GenBank/DDBJ databases">
        <title>Genomic Encyclopedia of Type Strains, Phase I: the one thousand microbial genomes (KMG-I) project.</title>
        <authorList>
            <person name="Kyrpides N."/>
        </authorList>
    </citation>
    <scope>NUCLEOTIDE SEQUENCE [LARGE SCALE GENOMIC DNA]</scope>
    <source>
        <strain evidence="1 2">DSM 6562</strain>
    </source>
</reference>
<comment type="caution">
    <text evidence="1">The sequence shown here is derived from an EMBL/GenBank/DDBJ whole genome shotgun (WGS) entry which is preliminary data.</text>
</comment>
<dbReference type="EMBL" id="VNHM01000005">
    <property type="protein sequence ID" value="TYO96229.1"/>
    <property type="molecule type" value="Genomic_DNA"/>
</dbReference>
<organism evidence="1 2">
    <name type="scientific">Desulfallas thermosapovorans DSM 6562</name>
    <dbReference type="NCBI Taxonomy" id="1121431"/>
    <lineage>
        <taxon>Bacteria</taxon>
        <taxon>Bacillati</taxon>
        <taxon>Bacillota</taxon>
        <taxon>Clostridia</taxon>
        <taxon>Eubacteriales</taxon>
        <taxon>Desulfallaceae</taxon>
        <taxon>Desulfallas</taxon>
    </lineage>
</organism>
<keyword evidence="2" id="KW-1185">Reference proteome</keyword>
<dbReference type="Proteomes" id="UP000323166">
    <property type="component" value="Unassembled WGS sequence"/>
</dbReference>
<evidence type="ECO:0000313" key="1">
    <source>
        <dbReference type="EMBL" id="TYO96229.1"/>
    </source>
</evidence>